<feature type="chain" id="PRO_5035894768" evidence="1">
    <location>
        <begin position="25"/>
        <end position="334"/>
    </location>
</feature>
<dbReference type="SUPFAM" id="SSF53474">
    <property type="entry name" value="alpha/beta-Hydrolases"/>
    <property type="match status" value="1"/>
</dbReference>
<reference evidence="2" key="1">
    <citation type="submission" date="2020-06" db="EMBL/GenBank/DDBJ databases">
        <title>WGS assembly of Ceratodon purpureus strain R40.</title>
        <authorList>
            <person name="Carey S.B."/>
            <person name="Jenkins J."/>
            <person name="Shu S."/>
            <person name="Lovell J.T."/>
            <person name="Sreedasyam A."/>
            <person name="Maumus F."/>
            <person name="Tiley G.P."/>
            <person name="Fernandez-Pozo N."/>
            <person name="Barry K."/>
            <person name="Chen C."/>
            <person name="Wang M."/>
            <person name="Lipzen A."/>
            <person name="Daum C."/>
            <person name="Saski C.A."/>
            <person name="Payton A.C."/>
            <person name="Mcbreen J.C."/>
            <person name="Conrad R.E."/>
            <person name="Kollar L.M."/>
            <person name="Olsson S."/>
            <person name="Huttunen S."/>
            <person name="Landis J.B."/>
            <person name="Wickett N.J."/>
            <person name="Johnson M.G."/>
            <person name="Rensing S.A."/>
            <person name="Grimwood J."/>
            <person name="Schmutz J."/>
            <person name="Mcdaniel S.F."/>
        </authorList>
    </citation>
    <scope>NUCLEOTIDE SEQUENCE</scope>
    <source>
        <strain evidence="2">R40</strain>
    </source>
</reference>
<accession>A0A8T0GZV5</accession>
<gene>
    <name evidence="2" type="ORF">KC19_9G146600</name>
</gene>
<dbReference type="InterPro" id="IPR029058">
    <property type="entry name" value="AB_hydrolase_fold"/>
</dbReference>
<evidence type="ECO:0000313" key="2">
    <source>
        <dbReference type="EMBL" id="KAG0562442.1"/>
    </source>
</evidence>
<dbReference type="PANTHER" id="PTHR35128:SF1">
    <property type="entry name" value="SECRETION-REGULATING GUANINE NUCLEOTIDE EXCHANGE FACTOR"/>
    <property type="match status" value="1"/>
</dbReference>
<sequence>MQARIRNWMHWAICLIASPIILFGFRSPPPETKHAVFSRILNPTYRDWLQDPGTNYVYQIPASPIGVLFLAHGCGRSALVYWDAHSGCPSCRGLPEERAFVISAIEHRFAVIAISSTGVCWNLDDDQENVVRILDDWIGQHGLHELPVVALGSSTGGWFVSRIAGYRVRFEAIVLVVAEGRFGGRVNVTERYPPVMFVHMVKDVVRARRIRADMEELQRGGVEVAEVECGEVPISDGYFAVRIPVVDVVTSKKIVAALVANGSLTSRRVMKQDARWFDWSLVLEERNLLPPQLREHVEQELNVAFAFHEFSSHPGPEILQWLGLHVQARNVSRH</sequence>
<evidence type="ECO:0000256" key="1">
    <source>
        <dbReference type="SAM" id="SignalP"/>
    </source>
</evidence>
<feature type="signal peptide" evidence="1">
    <location>
        <begin position="1"/>
        <end position="24"/>
    </location>
</feature>
<comment type="caution">
    <text evidence="2">The sequence shown here is derived from an EMBL/GenBank/DDBJ whole genome shotgun (WGS) entry which is preliminary data.</text>
</comment>
<name>A0A8T0GZV5_CERPU</name>
<dbReference type="EMBL" id="CM026430">
    <property type="protein sequence ID" value="KAG0562442.1"/>
    <property type="molecule type" value="Genomic_DNA"/>
</dbReference>
<keyword evidence="1" id="KW-0732">Signal</keyword>
<dbReference type="Proteomes" id="UP000822688">
    <property type="component" value="Chromosome 9"/>
</dbReference>
<keyword evidence="3" id="KW-1185">Reference proteome</keyword>
<proteinExistence type="predicted"/>
<dbReference type="PANTHER" id="PTHR35128">
    <property type="entry name" value="SECRETION-REGULATING GUANINE NUCLEOTIDE EXCHANGE FACTOR"/>
    <property type="match status" value="1"/>
</dbReference>
<dbReference type="Gene3D" id="3.40.50.1820">
    <property type="entry name" value="alpha/beta hydrolase"/>
    <property type="match status" value="1"/>
</dbReference>
<evidence type="ECO:0000313" key="3">
    <source>
        <dbReference type="Proteomes" id="UP000822688"/>
    </source>
</evidence>
<organism evidence="2 3">
    <name type="scientific">Ceratodon purpureus</name>
    <name type="common">Fire moss</name>
    <name type="synonym">Dicranum purpureum</name>
    <dbReference type="NCBI Taxonomy" id="3225"/>
    <lineage>
        <taxon>Eukaryota</taxon>
        <taxon>Viridiplantae</taxon>
        <taxon>Streptophyta</taxon>
        <taxon>Embryophyta</taxon>
        <taxon>Bryophyta</taxon>
        <taxon>Bryophytina</taxon>
        <taxon>Bryopsida</taxon>
        <taxon>Dicranidae</taxon>
        <taxon>Pseudoditrichales</taxon>
        <taxon>Ditrichaceae</taxon>
        <taxon>Ceratodon</taxon>
    </lineage>
</organism>
<dbReference type="AlphaFoldDB" id="A0A8T0GZV5"/>
<protein>
    <submittedName>
        <fullName evidence="2">Uncharacterized protein</fullName>
    </submittedName>
</protein>